<dbReference type="EMBL" id="UINC01002796">
    <property type="protein sequence ID" value="SVA00395.1"/>
    <property type="molecule type" value="Genomic_DNA"/>
</dbReference>
<sequence length="55" mass="6429">MKNRSPKQFDLLANCFERIRDHEVMIESSWSNSKPLAYFTNSKTSVSSLDQQTVY</sequence>
<proteinExistence type="predicted"/>
<dbReference type="AlphaFoldDB" id="A0A381S8H8"/>
<reference evidence="1" key="1">
    <citation type="submission" date="2018-05" db="EMBL/GenBank/DDBJ databases">
        <authorList>
            <person name="Lanie J.A."/>
            <person name="Ng W.-L."/>
            <person name="Kazmierczak K.M."/>
            <person name="Andrzejewski T.M."/>
            <person name="Davidsen T.M."/>
            <person name="Wayne K.J."/>
            <person name="Tettelin H."/>
            <person name="Glass J.I."/>
            <person name="Rusch D."/>
            <person name="Podicherti R."/>
            <person name="Tsui H.-C.T."/>
            <person name="Winkler M.E."/>
        </authorList>
    </citation>
    <scope>NUCLEOTIDE SEQUENCE</scope>
</reference>
<evidence type="ECO:0000313" key="1">
    <source>
        <dbReference type="EMBL" id="SVA00395.1"/>
    </source>
</evidence>
<accession>A0A381S8H8</accession>
<protein>
    <submittedName>
        <fullName evidence="1">Uncharacterized protein</fullName>
    </submittedName>
</protein>
<organism evidence="1">
    <name type="scientific">marine metagenome</name>
    <dbReference type="NCBI Taxonomy" id="408172"/>
    <lineage>
        <taxon>unclassified sequences</taxon>
        <taxon>metagenomes</taxon>
        <taxon>ecological metagenomes</taxon>
    </lineage>
</organism>
<gene>
    <name evidence="1" type="ORF">METZ01_LOCUS53249</name>
</gene>
<name>A0A381S8H8_9ZZZZ</name>